<feature type="region of interest" description="Disordered" evidence="1">
    <location>
        <begin position="1"/>
        <end position="62"/>
    </location>
</feature>
<comment type="caution">
    <text evidence="2">The sequence shown here is derived from an EMBL/GenBank/DDBJ whole genome shotgun (WGS) entry which is preliminary data.</text>
</comment>
<dbReference type="EMBL" id="JABVEC010000006">
    <property type="protein sequence ID" value="MBC6465971.1"/>
    <property type="molecule type" value="Genomic_DNA"/>
</dbReference>
<proteinExistence type="predicted"/>
<name>A0ABR7LMI0_9ACTN</name>
<keyword evidence="3" id="KW-1185">Reference proteome</keyword>
<reference evidence="2 3" key="1">
    <citation type="submission" date="2020-06" db="EMBL/GenBank/DDBJ databases">
        <title>Actinomadura xiongansis sp. nov., isolated from soil of Baiyangdian.</title>
        <authorList>
            <person name="Zhang X."/>
        </authorList>
    </citation>
    <scope>NUCLEOTIDE SEQUENCE [LARGE SCALE GENOMIC DNA]</scope>
    <source>
        <strain evidence="2 3">HBUM206468</strain>
    </source>
</reference>
<evidence type="ECO:0000313" key="3">
    <source>
        <dbReference type="Proteomes" id="UP000805614"/>
    </source>
</evidence>
<organism evidence="2 3">
    <name type="scientific">Actinomadura alba</name>
    <dbReference type="NCBI Taxonomy" id="406431"/>
    <lineage>
        <taxon>Bacteria</taxon>
        <taxon>Bacillati</taxon>
        <taxon>Actinomycetota</taxon>
        <taxon>Actinomycetes</taxon>
        <taxon>Streptosporangiales</taxon>
        <taxon>Thermomonosporaceae</taxon>
        <taxon>Actinomadura</taxon>
    </lineage>
</organism>
<dbReference type="RefSeq" id="WP_187242983.1">
    <property type="nucleotide sequence ID" value="NZ_BAAAOK010000028.1"/>
</dbReference>
<evidence type="ECO:0000313" key="2">
    <source>
        <dbReference type="EMBL" id="MBC6465971.1"/>
    </source>
</evidence>
<protein>
    <submittedName>
        <fullName evidence="2">Uncharacterized protein</fullName>
    </submittedName>
</protein>
<dbReference type="Proteomes" id="UP000805614">
    <property type="component" value="Unassembled WGS sequence"/>
</dbReference>
<gene>
    <name evidence="2" type="ORF">HKK74_10730</name>
</gene>
<accession>A0ABR7LMI0</accession>
<evidence type="ECO:0000256" key="1">
    <source>
        <dbReference type="SAM" id="MobiDB-lite"/>
    </source>
</evidence>
<sequence>MTGRAEPARPGPFQDTDPLGGCGSPDSAARAAGRLVVGHLAGSEQGEFEDEQVTRRPPRAVT</sequence>